<evidence type="ECO:0000256" key="1">
    <source>
        <dbReference type="SAM" id="MobiDB-lite"/>
    </source>
</evidence>
<feature type="region of interest" description="Disordered" evidence="1">
    <location>
        <begin position="139"/>
        <end position="158"/>
    </location>
</feature>
<evidence type="ECO:0000313" key="4">
    <source>
        <dbReference type="Proteomes" id="UP000076580"/>
    </source>
</evidence>
<reference evidence="3 4" key="1">
    <citation type="journal article" date="2016" name="Sci. Rep.">
        <title>Insights into Adaptations to a Near-Obligate Nematode Endoparasitic Lifestyle from the Finished Genome of Drechmeria coniospora.</title>
        <authorList>
            <person name="Zhang L."/>
            <person name="Zhou Z."/>
            <person name="Guo Q."/>
            <person name="Fokkens L."/>
            <person name="Miskei M."/>
            <person name="Pocsi I."/>
            <person name="Zhang W."/>
            <person name="Chen M."/>
            <person name="Wang L."/>
            <person name="Sun Y."/>
            <person name="Donzelli B.G."/>
            <person name="Gibson D.M."/>
            <person name="Nelson D.R."/>
            <person name="Luo J.G."/>
            <person name="Rep M."/>
            <person name="Liu H."/>
            <person name="Yang S."/>
            <person name="Wang J."/>
            <person name="Krasnoff S.B."/>
            <person name="Xu Y."/>
            <person name="Molnar I."/>
            <person name="Lin M."/>
        </authorList>
    </citation>
    <scope>NUCLEOTIDE SEQUENCE [LARGE SCALE GENOMIC DNA]</scope>
    <source>
        <strain evidence="3 4">ARSEF 6962</strain>
    </source>
</reference>
<keyword evidence="2" id="KW-0812">Transmembrane</keyword>
<accession>A0A151GKQ0</accession>
<protein>
    <submittedName>
        <fullName evidence="3">Uncharacterized protein</fullName>
    </submittedName>
</protein>
<keyword evidence="2" id="KW-1133">Transmembrane helix</keyword>
<feature type="transmembrane region" description="Helical" evidence="2">
    <location>
        <begin position="168"/>
        <end position="186"/>
    </location>
</feature>
<dbReference type="STRING" id="98403.A0A151GKQ0"/>
<feature type="compositionally biased region" description="Basic and acidic residues" evidence="1">
    <location>
        <begin position="139"/>
        <end position="154"/>
    </location>
</feature>
<keyword evidence="2" id="KW-0472">Membrane</keyword>
<dbReference type="InParanoid" id="A0A151GKQ0"/>
<dbReference type="EMBL" id="LAYC01000002">
    <property type="protein sequence ID" value="KYK57668.1"/>
    <property type="molecule type" value="Genomic_DNA"/>
</dbReference>
<evidence type="ECO:0000313" key="3">
    <source>
        <dbReference type="EMBL" id="KYK57668.1"/>
    </source>
</evidence>
<dbReference type="GeneID" id="63717323"/>
<evidence type="ECO:0000256" key="2">
    <source>
        <dbReference type="SAM" id="Phobius"/>
    </source>
</evidence>
<sequence>MTTYPMVITAQHSVQEEITGAGCHRYHSTASLNVFGSQLCRAAADDMTTMVAMRMRLRIPATRLGKSASGLGSGRFYSNAATKPAMNRGGNGNTPVSGRVAGSRRPADTTQDNEGRCAAEAAVAREAALRAARIRRQAERNDKELQDSKRRQDNESYQQRYKVAARRWLSSIIALPILLVTSYYLFDRLVLGHDQKVMPKTVPADQMDETDA</sequence>
<keyword evidence="4" id="KW-1185">Reference proteome</keyword>
<dbReference type="AlphaFoldDB" id="A0A151GKQ0"/>
<organism evidence="3 4">
    <name type="scientific">Drechmeria coniospora</name>
    <name type="common">Nematophagous fungus</name>
    <name type="synonym">Meria coniospora</name>
    <dbReference type="NCBI Taxonomy" id="98403"/>
    <lineage>
        <taxon>Eukaryota</taxon>
        <taxon>Fungi</taxon>
        <taxon>Dikarya</taxon>
        <taxon>Ascomycota</taxon>
        <taxon>Pezizomycotina</taxon>
        <taxon>Sordariomycetes</taxon>
        <taxon>Hypocreomycetidae</taxon>
        <taxon>Hypocreales</taxon>
        <taxon>Ophiocordycipitaceae</taxon>
        <taxon>Drechmeria</taxon>
    </lineage>
</organism>
<name>A0A151GKQ0_DRECN</name>
<gene>
    <name evidence="3" type="ORF">DCS_04680</name>
</gene>
<feature type="region of interest" description="Disordered" evidence="1">
    <location>
        <begin position="82"/>
        <end position="116"/>
    </location>
</feature>
<comment type="caution">
    <text evidence="3">The sequence shown here is derived from an EMBL/GenBank/DDBJ whole genome shotgun (WGS) entry which is preliminary data.</text>
</comment>
<proteinExistence type="predicted"/>
<dbReference type="RefSeq" id="XP_040657020.1">
    <property type="nucleotide sequence ID" value="XM_040801987.1"/>
</dbReference>
<dbReference type="Proteomes" id="UP000076580">
    <property type="component" value="Chromosome 02"/>
</dbReference>